<dbReference type="PANTHER" id="PTHR35041:SF6">
    <property type="entry name" value="FORMYLMETHIONINE DEFORMYLASE-LIKE PROTEIN-RELATED"/>
    <property type="match status" value="1"/>
</dbReference>
<sequence>MITALVLSIGLAAGHHAFYESLRGTQLSSEPFKFAGLQASQQQFSTTVGTAFAFLFKASVVLAASAAYMQLFFRTLHSGSYSIGTLDNWYSSLSDISCFFCASTYYRHWALAFVALTTWLLPLAAIFPPASLSVAFDKLEPSPVDLKHVPQPAFDSLAFHDINEPSTIGNGTLLSTRGPKEEVSRIVNAVAAAGSILPISPPGVNTSWTVSFEAPILSCKDVNNEFRDAVKANTLKAMKGATADAQGLNGTLVTMGSSTATAPVVSTRSGGAMTTIATAGEVVPLLASYGNVSNSRSMVSYMGWLGWYGLTSIEDRLPFYGNSSNVRFRSEGDLRQSRYAVDDLYLAVFPRAASSEVPDVWRGKLYFDSAIMDWYFEDATLIECTLGAANYTLQFTYSGQDQQQHIEVLSAEEVPLPSQTITGAQLSFSDTGQINVIGYGPQNHWPNGRLSLRQWSFLELWRATVPLFLGATNAIGGNGLADLGGEVYQTKLFSTSLLNAREFSAWSSDQPSVSEITNTTSGKTFDQATSLLSPASQPGSGRALQEAIEELFFNITISMASSKILQYNDSSPMAPPKVNVTSTLYGNVYSYSYQKLWLAYGIAILIGIVDVCLGIWAILETGASSSAKFSTVVRIAKNAEIDTQTHEDTLPGRDPLPKHIRGAKLSIRTSSSVELRSLGQARYRQIDQSQDEMTGSETRLAA</sequence>
<dbReference type="OrthoDB" id="5322539at2759"/>
<gene>
    <name evidence="2" type="ORF">HII31_00370</name>
</gene>
<organism evidence="2 3">
    <name type="scientific">Pseudocercospora fuligena</name>
    <dbReference type="NCBI Taxonomy" id="685502"/>
    <lineage>
        <taxon>Eukaryota</taxon>
        <taxon>Fungi</taxon>
        <taxon>Dikarya</taxon>
        <taxon>Ascomycota</taxon>
        <taxon>Pezizomycotina</taxon>
        <taxon>Dothideomycetes</taxon>
        <taxon>Dothideomycetidae</taxon>
        <taxon>Mycosphaerellales</taxon>
        <taxon>Mycosphaerellaceae</taxon>
        <taxon>Pseudocercospora</taxon>
    </lineage>
</organism>
<feature type="transmembrane region" description="Helical" evidence="1">
    <location>
        <begin position="597"/>
        <end position="619"/>
    </location>
</feature>
<dbReference type="EMBL" id="JABCIY010000001">
    <property type="protein sequence ID" value="KAF7198631.1"/>
    <property type="molecule type" value="Genomic_DNA"/>
</dbReference>
<dbReference type="AlphaFoldDB" id="A0A8H6RUG7"/>
<feature type="transmembrane region" description="Helical" evidence="1">
    <location>
        <begin position="51"/>
        <end position="73"/>
    </location>
</feature>
<comment type="caution">
    <text evidence="2">The sequence shown here is derived from an EMBL/GenBank/DDBJ whole genome shotgun (WGS) entry which is preliminary data.</text>
</comment>
<proteinExistence type="predicted"/>
<keyword evidence="3" id="KW-1185">Reference proteome</keyword>
<evidence type="ECO:0000256" key="1">
    <source>
        <dbReference type="SAM" id="Phobius"/>
    </source>
</evidence>
<keyword evidence="1" id="KW-0472">Membrane</keyword>
<dbReference type="Proteomes" id="UP000660729">
    <property type="component" value="Unassembled WGS sequence"/>
</dbReference>
<keyword evidence="1" id="KW-0812">Transmembrane</keyword>
<evidence type="ECO:0000313" key="3">
    <source>
        <dbReference type="Proteomes" id="UP000660729"/>
    </source>
</evidence>
<dbReference type="PANTHER" id="PTHR35041">
    <property type="entry name" value="MEDIATOR OF RNA POLYMERASE II TRANSCRIPTION SUBUNIT 1"/>
    <property type="match status" value="1"/>
</dbReference>
<accession>A0A8H6RUG7</accession>
<name>A0A8H6RUG7_9PEZI</name>
<evidence type="ECO:0000313" key="2">
    <source>
        <dbReference type="EMBL" id="KAF7198631.1"/>
    </source>
</evidence>
<keyword evidence="1" id="KW-1133">Transmembrane helix</keyword>
<reference evidence="2" key="1">
    <citation type="submission" date="2020-04" db="EMBL/GenBank/DDBJ databases">
        <title>Draft genome resource of the tomato pathogen Pseudocercospora fuligena.</title>
        <authorList>
            <person name="Zaccaron A."/>
        </authorList>
    </citation>
    <scope>NUCLEOTIDE SEQUENCE</scope>
    <source>
        <strain evidence="2">PF001</strain>
    </source>
</reference>
<feature type="transmembrane region" description="Helical" evidence="1">
    <location>
        <begin position="109"/>
        <end position="127"/>
    </location>
</feature>
<protein>
    <submittedName>
        <fullName evidence="2">Uncharacterized protein</fullName>
    </submittedName>
</protein>